<keyword evidence="2" id="KW-1185">Reference proteome</keyword>
<evidence type="ECO:0000313" key="2">
    <source>
        <dbReference type="Proteomes" id="UP001155182"/>
    </source>
</evidence>
<dbReference type="RefSeq" id="WP_252586248.1">
    <property type="nucleotide sequence ID" value="NZ_JAMWYS010000017.1"/>
</dbReference>
<proteinExistence type="predicted"/>
<reference evidence="1" key="1">
    <citation type="submission" date="2022-06" db="EMBL/GenBank/DDBJ databases">
        <title>Solitalea sp. MAHUQ-68 isolated from rhizospheric soil.</title>
        <authorList>
            <person name="Huq M.A."/>
        </authorList>
    </citation>
    <scope>NUCLEOTIDE SEQUENCE</scope>
    <source>
        <strain evidence="1">MAHUQ-68</strain>
    </source>
</reference>
<comment type="caution">
    <text evidence="1">The sequence shown here is derived from an EMBL/GenBank/DDBJ whole genome shotgun (WGS) entry which is preliminary data.</text>
</comment>
<gene>
    <name evidence="1" type="ORF">NF867_03945</name>
</gene>
<dbReference type="Proteomes" id="UP001155182">
    <property type="component" value="Unassembled WGS sequence"/>
</dbReference>
<sequence length="205" mass="24785">MKQLQNLILIILFSSFSSNDSIKYQLEKIPIDKIEVIERLYGGEKHEDNVKVTLSKSHYPYLSNYEIPQPIRYNRVDNSFMPYQINYFYSNADNSVKLIDYTWDKSIFITNIFELQKELKFEHKYFEKYNEKYDDVYQEVKNKLGEPKTGEPKLERIKARDGEYLQRKAIWEKDSMTVNLDMIFTPEDWKGFMGTYRVRLTIYWK</sequence>
<dbReference type="AlphaFoldDB" id="A0A9X2JBI5"/>
<accession>A0A9X2JBI5</accession>
<dbReference type="EMBL" id="JAMWYS010000017">
    <property type="protein sequence ID" value="MCO4292013.1"/>
    <property type="molecule type" value="Genomic_DNA"/>
</dbReference>
<evidence type="ECO:0000313" key="1">
    <source>
        <dbReference type="EMBL" id="MCO4292013.1"/>
    </source>
</evidence>
<organism evidence="1 2">
    <name type="scientific">Solitalea agri</name>
    <dbReference type="NCBI Taxonomy" id="2953739"/>
    <lineage>
        <taxon>Bacteria</taxon>
        <taxon>Pseudomonadati</taxon>
        <taxon>Bacteroidota</taxon>
        <taxon>Sphingobacteriia</taxon>
        <taxon>Sphingobacteriales</taxon>
        <taxon>Sphingobacteriaceae</taxon>
        <taxon>Solitalea</taxon>
    </lineage>
</organism>
<name>A0A9X2JBI5_9SPHI</name>
<protein>
    <submittedName>
        <fullName evidence="1">Uncharacterized protein</fullName>
    </submittedName>
</protein>